<evidence type="ECO:0000256" key="4">
    <source>
        <dbReference type="SAM" id="SignalP"/>
    </source>
</evidence>
<evidence type="ECO:0000256" key="3">
    <source>
        <dbReference type="ARBA" id="ARBA00022729"/>
    </source>
</evidence>
<dbReference type="Pfam" id="PF13416">
    <property type="entry name" value="SBP_bac_8"/>
    <property type="match status" value="1"/>
</dbReference>
<evidence type="ECO:0000313" key="6">
    <source>
        <dbReference type="Proteomes" id="UP000237947"/>
    </source>
</evidence>
<comment type="similarity">
    <text evidence="1">Belongs to the bacterial solute-binding protein 1 family.</text>
</comment>
<dbReference type="Gene3D" id="3.40.190.10">
    <property type="entry name" value="Periplasmic binding protein-like II"/>
    <property type="match status" value="2"/>
</dbReference>
<name>A0A2S0KL01_9FIRM</name>
<dbReference type="GO" id="GO:0055052">
    <property type="term" value="C:ATP-binding cassette (ABC) transporter complex, substrate-binding subunit-containing"/>
    <property type="evidence" value="ECO:0007669"/>
    <property type="project" value="TreeGrafter"/>
</dbReference>
<feature type="chain" id="PRO_5039625787" evidence="4">
    <location>
        <begin position="25"/>
        <end position="413"/>
    </location>
</feature>
<protein>
    <submittedName>
        <fullName evidence="5">ABC transporter substrate-binding protein</fullName>
    </submittedName>
</protein>
<keyword evidence="2" id="KW-0813">Transport</keyword>
<dbReference type="GO" id="GO:0015768">
    <property type="term" value="P:maltose transport"/>
    <property type="evidence" value="ECO:0007669"/>
    <property type="project" value="TreeGrafter"/>
</dbReference>
<evidence type="ECO:0000256" key="2">
    <source>
        <dbReference type="ARBA" id="ARBA00022448"/>
    </source>
</evidence>
<dbReference type="Proteomes" id="UP000237947">
    <property type="component" value="Chromosome"/>
</dbReference>
<gene>
    <name evidence="5" type="ORF">C5Q98_00030</name>
</gene>
<keyword evidence="3 4" id="KW-0732">Signal</keyword>
<organism evidence="5 6">
    <name type="scientific">Fastidiosipila sanguinis</name>
    <dbReference type="NCBI Taxonomy" id="236753"/>
    <lineage>
        <taxon>Bacteria</taxon>
        <taxon>Bacillati</taxon>
        <taxon>Bacillota</taxon>
        <taxon>Clostridia</taxon>
        <taxon>Eubacteriales</taxon>
        <taxon>Oscillospiraceae</taxon>
        <taxon>Fastidiosipila</taxon>
    </lineage>
</organism>
<dbReference type="PROSITE" id="PS51257">
    <property type="entry name" value="PROKAR_LIPOPROTEIN"/>
    <property type="match status" value="1"/>
</dbReference>
<dbReference type="EMBL" id="CP027226">
    <property type="protein sequence ID" value="AVM41712.1"/>
    <property type="molecule type" value="Genomic_DNA"/>
</dbReference>
<dbReference type="KEGG" id="fsa:C5Q98_00030"/>
<keyword evidence="6" id="KW-1185">Reference proteome</keyword>
<dbReference type="OrthoDB" id="9766758at2"/>
<dbReference type="GO" id="GO:1901982">
    <property type="term" value="F:maltose binding"/>
    <property type="evidence" value="ECO:0007669"/>
    <property type="project" value="TreeGrafter"/>
</dbReference>
<dbReference type="SUPFAM" id="SSF53850">
    <property type="entry name" value="Periplasmic binding protein-like II"/>
    <property type="match status" value="1"/>
</dbReference>
<dbReference type="GO" id="GO:0042956">
    <property type="term" value="P:maltodextrin transmembrane transport"/>
    <property type="evidence" value="ECO:0007669"/>
    <property type="project" value="TreeGrafter"/>
</dbReference>
<dbReference type="PANTHER" id="PTHR30061:SF50">
    <property type="entry name" value="MALTOSE_MALTODEXTRIN-BINDING PERIPLASMIC PROTEIN"/>
    <property type="match status" value="1"/>
</dbReference>
<dbReference type="RefSeq" id="WP_106011700.1">
    <property type="nucleotide sequence ID" value="NZ_CP027226.1"/>
</dbReference>
<sequence length="413" mass="44181">MLKNIGKKVLASGLALVLGLATVACDSKESASGTSDGNGATLSIAARGGSHVDAINAVKDAFEKDHNVKIEVTGYENADLKTNIMLDSSNNTGDFDLVMLDDPWIPEMTQANILYNLTEHKYEPDPDFIQASMDIGKAPHATGDQFALPFAGNVMLLFYNTEMVKDAPTSWEGVLDLANQVKSDGKLGYVIRGQQGNPIVSDWLPIFWANGGDVFDKDWKATVNNEAGIEALKLYIELLNSGANYEKNDLVSSVADGNAAMALGWPSWFVTDEGATAAYAPIPGKFSEASEEHPAGLIGNWFMGVTANSGNKDIAVELLKYLTSAESQKEMAKVGGVPTRTSVLNDAELVEANPHFPTLAEGTEKSKVRPRTEKWGECEEALGAELSAAVTGAKSVEQALADAEKEMNKIMGK</sequence>
<evidence type="ECO:0000313" key="5">
    <source>
        <dbReference type="EMBL" id="AVM41712.1"/>
    </source>
</evidence>
<accession>A0A2S0KL01</accession>
<feature type="signal peptide" evidence="4">
    <location>
        <begin position="1"/>
        <end position="24"/>
    </location>
</feature>
<dbReference type="AlphaFoldDB" id="A0A2S0KL01"/>
<dbReference type="PANTHER" id="PTHR30061">
    <property type="entry name" value="MALTOSE-BINDING PERIPLASMIC PROTEIN"/>
    <property type="match status" value="1"/>
</dbReference>
<proteinExistence type="inferred from homology"/>
<reference evidence="6" key="1">
    <citation type="submission" date="2018-02" db="EMBL/GenBank/DDBJ databases">
        <authorList>
            <person name="Holder M.E."/>
            <person name="Ajami N.J."/>
            <person name="Petrosino J.F."/>
        </authorList>
    </citation>
    <scope>NUCLEOTIDE SEQUENCE [LARGE SCALE GENOMIC DNA]</scope>
    <source>
        <strain evidence="6">CCUG 47711</strain>
    </source>
</reference>
<evidence type="ECO:0000256" key="1">
    <source>
        <dbReference type="ARBA" id="ARBA00008520"/>
    </source>
</evidence>
<dbReference type="InterPro" id="IPR006059">
    <property type="entry name" value="SBP"/>
</dbReference>